<proteinExistence type="predicted"/>
<keyword evidence="3" id="KW-1185">Reference proteome</keyword>
<dbReference type="RefSeq" id="WP_234333364.1">
    <property type="nucleotide sequence ID" value="NZ_CP024985.1"/>
</dbReference>
<organism evidence="2 3">
    <name type="scientific">Streptomyces lavendulae subsp. lavendulae</name>
    <dbReference type="NCBI Taxonomy" id="58340"/>
    <lineage>
        <taxon>Bacteria</taxon>
        <taxon>Bacillati</taxon>
        <taxon>Actinomycetota</taxon>
        <taxon>Actinomycetes</taxon>
        <taxon>Kitasatosporales</taxon>
        <taxon>Streptomycetaceae</taxon>
        <taxon>Streptomyces</taxon>
    </lineage>
</organism>
<dbReference type="AlphaFoldDB" id="A0A2K8PGF5"/>
<accession>A0A2K8PGF5</accession>
<dbReference type="GeneID" id="49385037"/>
<evidence type="ECO:0000313" key="2">
    <source>
        <dbReference type="EMBL" id="ATZ25826.1"/>
    </source>
</evidence>
<evidence type="ECO:0000256" key="1">
    <source>
        <dbReference type="SAM" id="MobiDB-lite"/>
    </source>
</evidence>
<name>A0A2K8PGF5_STRLA</name>
<feature type="compositionally biased region" description="Low complexity" evidence="1">
    <location>
        <begin position="1"/>
        <end position="11"/>
    </location>
</feature>
<dbReference type="KEGG" id="slx:SLAV_20010"/>
<reference evidence="2 3" key="1">
    <citation type="submission" date="2017-11" db="EMBL/GenBank/DDBJ databases">
        <title>Complete genome sequence of Streptomyces lavendulae subsp. lavendulae CCM 3239 (formerly 'Streptomyces aureofaciens CCM 3239'), the producer of the angucycline-type antibiotic auricin.</title>
        <authorList>
            <person name="Busche T."/>
            <person name="Novakova R."/>
            <person name="Al'Dilaimi A."/>
            <person name="Homerova D."/>
            <person name="Feckova L."/>
            <person name="Rezuchova B."/>
            <person name="Mingyar E."/>
            <person name="Csolleiova D."/>
            <person name="Bekeova C."/>
            <person name="Winkler A."/>
            <person name="Sevcikova B."/>
            <person name="Kalinowski J."/>
            <person name="Kormanec J."/>
            <person name="Ruckert C."/>
        </authorList>
    </citation>
    <scope>NUCLEOTIDE SEQUENCE [LARGE SCALE GENOMIC DNA]</scope>
    <source>
        <strain evidence="2 3">CCM 3239</strain>
    </source>
</reference>
<protein>
    <submittedName>
        <fullName evidence="2">Uncharacterized protein</fullName>
    </submittedName>
</protein>
<sequence>MTAATATTAPAPALPEPSGPDVVAEYGTELQTTRVLRAPDGGFLWWQGPGAQVRGPLLAPAAHLVPRLPDDTGAALLTVPERAGAGLLHRVAGAASAAAWLRDFRPQARALVAHSLASAARALRALHAVPAPPPGEPPLGAPPGLGRLRDWAHGSGELRERALACWGPDRMERLLGWADDLAPDLAAAPHPEDGRALIHGWASLGALVPPLSRGRVALLTGEDLAVGRPELDLGWLLGELVELAWTTPHQNPAGLQRLLLDAYGPGPDPVLVGRSAVLRVVTHMQDFATYRGWDDELLGYIAFTAELIDEEGRRAVPQGVS</sequence>
<dbReference type="EMBL" id="CP024985">
    <property type="protein sequence ID" value="ATZ25826.1"/>
    <property type="molecule type" value="Genomic_DNA"/>
</dbReference>
<dbReference type="Gene3D" id="3.90.1200.10">
    <property type="match status" value="1"/>
</dbReference>
<gene>
    <name evidence="2" type="ORF">SLAV_20010</name>
</gene>
<evidence type="ECO:0000313" key="3">
    <source>
        <dbReference type="Proteomes" id="UP000231791"/>
    </source>
</evidence>
<feature type="region of interest" description="Disordered" evidence="1">
    <location>
        <begin position="1"/>
        <end position="20"/>
    </location>
</feature>
<dbReference type="Proteomes" id="UP000231791">
    <property type="component" value="Chromosome"/>
</dbReference>